<dbReference type="InterPro" id="IPR040442">
    <property type="entry name" value="Pyrv_kinase-like_dom_sf"/>
</dbReference>
<dbReference type="Pfam" id="PF03328">
    <property type="entry name" value="HpcH_HpaI"/>
    <property type="match status" value="1"/>
</dbReference>
<evidence type="ECO:0000313" key="7">
    <source>
        <dbReference type="Proteomes" id="UP000198740"/>
    </source>
</evidence>
<accession>A0A1H1FQ39</accession>
<evidence type="ECO:0000256" key="3">
    <source>
        <dbReference type="ARBA" id="ARBA00023239"/>
    </source>
</evidence>
<dbReference type="PANTHER" id="PTHR30502:SF0">
    <property type="entry name" value="PHOSPHOENOLPYRUVATE CARBOXYLASE FAMILY PROTEIN"/>
    <property type="match status" value="1"/>
</dbReference>
<evidence type="ECO:0000256" key="2">
    <source>
        <dbReference type="ARBA" id="ARBA00022723"/>
    </source>
</evidence>
<dbReference type="SUPFAM" id="SSF51621">
    <property type="entry name" value="Phosphoenolpyruvate/pyruvate domain"/>
    <property type="match status" value="1"/>
</dbReference>
<dbReference type="PANTHER" id="PTHR30502">
    <property type="entry name" value="2-KETO-3-DEOXY-L-RHAMNONATE ALDOLASE"/>
    <property type="match status" value="1"/>
</dbReference>
<keyword evidence="7" id="KW-1185">Reference proteome</keyword>
<dbReference type="EMBL" id="VFES01000018">
    <property type="protein sequence ID" value="TWR61869.1"/>
    <property type="molecule type" value="Genomic_DNA"/>
</dbReference>
<dbReference type="Gene3D" id="3.20.20.60">
    <property type="entry name" value="Phosphoenolpyruvate-binding domains"/>
    <property type="match status" value="1"/>
</dbReference>
<evidence type="ECO:0000259" key="4">
    <source>
        <dbReference type="Pfam" id="PF03328"/>
    </source>
</evidence>
<dbReference type="GO" id="GO:0005737">
    <property type="term" value="C:cytoplasm"/>
    <property type="evidence" value="ECO:0007669"/>
    <property type="project" value="TreeGrafter"/>
</dbReference>
<dbReference type="InterPro" id="IPR015813">
    <property type="entry name" value="Pyrv/PenolPyrv_kinase-like_dom"/>
</dbReference>
<dbReference type="AlphaFoldDB" id="A0A1H1FQ39"/>
<name>A0A1H1FQ39_9PSED</name>
<keyword evidence="2" id="KW-0479">Metal-binding</keyword>
<evidence type="ECO:0000256" key="1">
    <source>
        <dbReference type="ARBA" id="ARBA00005568"/>
    </source>
</evidence>
<evidence type="ECO:0000313" key="8">
    <source>
        <dbReference type="Proteomes" id="UP000317267"/>
    </source>
</evidence>
<reference evidence="6 8" key="2">
    <citation type="submission" date="2019-06" db="EMBL/GenBank/DDBJ databases">
        <title>Pseudomonas bimorpha sp. nov. isolated from bovine raw milk and skim milk concentrate.</title>
        <authorList>
            <person name="Hofmann K."/>
            <person name="Huptas C."/>
            <person name="Doll E."/>
            <person name="Scherer S."/>
            <person name="Wenning M."/>
        </authorList>
    </citation>
    <scope>NUCLEOTIDE SEQUENCE [LARGE SCALE GENOMIC DNA]</scope>
    <source>
        <strain evidence="6 8">DSM 17515</strain>
    </source>
</reference>
<comment type="caution">
    <text evidence="6">The sequence shown here is derived from an EMBL/GenBank/DDBJ whole genome shotgun (WGS) entry which is preliminary data.</text>
</comment>
<dbReference type="OrthoDB" id="86160at2"/>
<dbReference type="EMBL" id="FNKM01000002">
    <property type="protein sequence ID" value="SDR03112.1"/>
    <property type="molecule type" value="Genomic_DNA"/>
</dbReference>
<evidence type="ECO:0000313" key="5">
    <source>
        <dbReference type="EMBL" id="SDR03112.1"/>
    </source>
</evidence>
<reference evidence="5 7" key="1">
    <citation type="submission" date="2016-10" db="EMBL/GenBank/DDBJ databases">
        <authorList>
            <person name="Varghese N."/>
            <person name="Submissions S."/>
        </authorList>
    </citation>
    <scope>NUCLEOTIDE SEQUENCE [LARGE SCALE GENOMIC DNA]</scope>
    <source>
        <strain evidence="5 7">BS2976</strain>
    </source>
</reference>
<dbReference type="GO" id="GO:0016832">
    <property type="term" value="F:aldehyde-lyase activity"/>
    <property type="evidence" value="ECO:0007669"/>
    <property type="project" value="TreeGrafter"/>
</dbReference>
<gene>
    <name evidence="6" type="ORF">FIV39_24865</name>
    <name evidence="5" type="ORF">SAMN04490186_2997</name>
</gene>
<dbReference type="InterPro" id="IPR050251">
    <property type="entry name" value="HpcH-HpaI_aldolase"/>
</dbReference>
<dbReference type="GO" id="GO:0046872">
    <property type="term" value="F:metal ion binding"/>
    <property type="evidence" value="ECO:0007669"/>
    <property type="project" value="UniProtKB-KW"/>
</dbReference>
<dbReference type="InterPro" id="IPR005000">
    <property type="entry name" value="Aldolase/citrate-lyase_domain"/>
</dbReference>
<dbReference type="RefSeq" id="WP_090402258.1">
    <property type="nucleotide sequence ID" value="NZ_FNKM01000002.1"/>
</dbReference>
<comment type="similarity">
    <text evidence="1">Belongs to the HpcH/HpaI aldolase family.</text>
</comment>
<sequence>MNRLGFASRLRAGESLVSTFIKTPSHAVVEIAGECGLDAVVLDAEHAPFDPASLDRGLLACRAVDVAGLIRVADDRPATLLQALDLGADGLVLPHIVDGAQARQILQATRYRNGCRGFSNSPRAGSYGRANLAEHMAAEDGRHAIIAQIEDRAALDNLAAIASVEQIDCLLVGRADLAVSLGVSSLDDPRVESAVSRVIEAARQAGKAAGIFVSNSEDLERFSTKGMRFFILGSDQAVLRTGWTQQVRHFHSLTR</sequence>
<dbReference type="Proteomes" id="UP000198740">
    <property type="component" value="Unassembled WGS sequence"/>
</dbReference>
<dbReference type="Proteomes" id="UP000317267">
    <property type="component" value="Unassembled WGS sequence"/>
</dbReference>
<organism evidence="6 8">
    <name type="scientific">Pseudomonas grimontii</name>
    <dbReference type="NCBI Taxonomy" id="129847"/>
    <lineage>
        <taxon>Bacteria</taxon>
        <taxon>Pseudomonadati</taxon>
        <taxon>Pseudomonadota</taxon>
        <taxon>Gammaproteobacteria</taxon>
        <taxon>Pseudomonadales</taxon>
        <taxon>Pseudomonadaceae</taxon>
        <taxon>Pseudomonas</taxon>
    </lineage>
</organism>
<feature type="domain" description="HpcH/HpaI aldolase/citrate lyase" evidence="4">
    <location>
        <begin position="20"/>
        <end position="239"/>
    </location>
</feature>
<evidence type="ECO:0000313" key="6">
    <source>
        <dbReference type="EMBL" id="TWR61869.1"/>
    </source>
</evidence>
<proteinExistence type="inferred from homology"/>
<keyword evidence="3" id="KW-0456">Lyase</keyword>
<protein>
    <submittedName>
        <fullName evidence="5 6">Aldolase</fullName>
    </submittedName>
</protein>